<dbReference type="EMBL" id="KV921931">
    <property type="protein sequence ID" value="ORE06045.1"/>
    <property type="molecule type" value="Genomic_DNA"/>
</dbReference>
<dbReference type="AlphaFoldDB" id="A0A1X0R1Z6"/>
<dbReference type="VEuPathDB" id="FungiDB:BCV72DRAFT_208147"/>
<name>A0A1X0R1Z6_RHIZD</name>
<protein>
    <submittedName>
        <fullName evidence="1">Uncharacterized protein</fullName>
    </submittedName>
</protein>
<proteinExistence type="predicted"/>
<sequence length="84" mass="9720">FCGTIQTDGVDVTVLKKRFDRQTRYTARFTVEYEATSYITNLTRRSHQKISGRCIAVGPGKRDMLYPVHENSTSEQPVQFRYAK</sequence>
<feature type="non-terminal residue" evidence="1">
    <location>
        <position position="1"/>
    </location>
</feature>
<dbReference type="Proteomes" id="UP000242414">
    <property type="component" value="Unassembled WGS sequence"/>
</dbReference>
<reference evidence="1" key="1">
    <citation type="journal article" date="2016" name="Proc. Natl. Acad. Sci. U.S.A.">
        <title>Lipid metabolic changes in an early divergent fungus govern the establishment of a mutualistic symbiosis with endobacteria.</title>
        <authorList>
            <person name="Lastovetsky O.A."/>
            <person name="Gaspar M.L."/>
            <person name="Mondo S.J."/>
            <person name="LaButti K.M."/>
            <person name="Sandor L."/>
            <person name="Grigoriev I.V."/>
            <person name="Henry S.A."/>
            <person name="Pawlowska T.E."/>
        </authorList>
    </citation>
    <scope>NUCLEOTIDE SEQUENCE [LARGE SCALE GENOMIC DNA]</scope>
    <source>
        <strain evidence="1">ATCC 52814</strain>
    </source>
</reference>
<accession>A0A1X0R1Z6</accession>
<dbReference type="OrthoDB" id="2287941at2759"/>
<organism evidence="1">
    <name type="scientific">Rhizopus microsporus var. microsporus</name>
    <dbReference type="NCBI Taxonomy" id="86635"/>
    <lineage>
        <taxon>Eukaryota</taxon>
        <taxon>Fungi</taxon>
        <taxon>Fungi incertae sedis</taxon>
        <taxon>Mucoromycota</taxon>
        <taxon>Mucoromycotina</taxon>
        <taxon>Mucoromycetes</taxon>
        <taxon>Mucorales</taxon>
        <taxon>Mucorineae</taxon>
        <taxon>Rhizopodaceae</taxon>
        <taxon>Rhizopus</taxon>
    </lineage>
</organism>
<evidence type="ECO:0000313" key="1">
    <source>
        <dbReference type="EMBL" id="ORE06045.1"/>
    </source>
</evidence>
<gene>
    <name evidence="1" type="ORF">BCV72DRAFT_208147</name>
</gene>